<reference evidence="1 2" key="1">
    <citation type="submission" date="2019-07" db="EMBL/GenBank/DDBJ databases">
        <title>Whole genome shotgun sequence of Enterococcus villorum NBRC 100699.</title>
        <authorList>
            <person name="Hosoyama A."/>
            <person name="Uohara A."/>
            <person name="Ohji S."/>
            <person name="Ichikawa N."/>
        </authorList>
    </citation>
    <scope>NUCLEOTIDE SEQUENCE [LARGE SCALE GENOMIC DNA]</scope>
    <source>
        <strain evidence="1 2">NBRC 100699</strain>
    </source>
</reference>
<name>A0A511J3N2_9ENTE</name>
<dbReference type="EMBL" id="BJWF01000028">
    <property type="protein sequence ID" value="GEL92605.1"/>
    <property type="molecule type" value="Genomic_DNA"/>
</dbReference>
<proteinExistence type="predicted"/>
<dbReference type="AlphaFoldDB" id="A0A511J3N2"/>
<organism evidence="1 2">
    <name type="scientific">Enterococcus villorum</name>
    <dbReference type="NCBI Taxonomy" id="112904"/>
    <lineage>
        <taxon>Bacteria</taxon>
        <taxon>Bacillati</taxon>
        <taxon>Bacillota</taxon>
        <taxon>Bacilli</taxon>
        <taxon>Lactobacillales</taxon>
        <taxon>Enterococcaceae</taxon>
        <taxon>Enterococcus</taxon>
    </lineage>
</organism>
<dbReference type="Proteomes" id="UP000321830">
    <property type="component" value="Unassembled WGS sequence"/>
</dbReference>
<sequence length="61" mass="6480">MTDRERTNGGTFLGEAGEGSLGVFILNPYLKHLAGARGKRVVIVNSLKVVIGNYYKLGGTA</sequence>
<evidence type="ECO:0000313" key="1">
    <source>
        <dbReference type="EMBL" id="GEL92605.1"/>
    </source>
</evidence>
<accession>A0A511J3N2</accession>
<gene>
    <name evidence="1" type="ORF">EVI01_19420</name>
</gene>
<evidence type="ECO:0000313" key="2">
    <source>
        <dbReference type="Proteomes" id="UP000321830"/>
    </source>
</evidence>
<comment type="caution">
    <text evidence="1">The sequence shown here is derived from an EMBL/GenBank/DDBJ whole genome shotgun (WGS) entry which is preliminary data.</text>
</comment>
<protein>
    <submittedName>
        <fullName evidence="1">Uncharacterized protein</fullName>
    </submittedName>
</protein>